<dbReference type="GO" id="GO:0005634">
    <property type="term" value="C:nucleus"/>
    <property type="evidence" value="ECO:0007669"/>
    <property type="project" value="UniProtKB-SubCell"/>
</dbReference>
<evidence type="ECO:0000256" key="9">
    <source>
        <dbReference type="ARBA" id="ARBA00044085"/>
    </source>
</evidence>
<gene>
    <name evidence="13" type="ORF">UA08_05465</name>
</gene>
<feature type="domain" description="C2H2-type" evidence="12">
    <location>
        <begin position="108"/>
        <end position="135"/>
    </location>
</feature>
<reference evidence="13 14" key="1">
    <citation type="submission" date="2015-06" db="EMBL/GenBank/DDBJ databases">
        <title>Talaromyces atroroseus IBT 11181 draft genome.</title>
        <authorList>
            <person name="Rasmussen K.B."/>
            <person name="Rasmussen S."/>
            <person name="Petersen B."/>
            <person name="Sicheritz-Ponten T."/>
            <person name="Mortensen U.H."/>
            <person name="Thrane U."/>
        </authorList>
    </citation>
    <scope>NUCLEOTIDE SEQUENCE [LARGE SCALE GENOMIC DNA]</scope>
    <source>
        <strain evidence="13 14">IBT 11181</strain>
    </source>
</reference>
<evidence type="ECO:0000256" key="5">
    <source>
        <dbReference type="ARBA" id="ARBA00022833"/>
    </source>
</evidence>
<feature type="domain" description="C2H2-type" evidence="12">
    <location>
        <begin position="136"/>
        <end position="163"/>
    </location>
</feature>
<keyword evidence="6" id="KW-0749">Sporulation</keyword>
<accession>A0A225AKV6</accession>
<evidence type="ECO:0000256" key="1">
    <source>
        <dbReference type="ARBA" id="ARBA00004123"/>
    </source>
</evidence>
<dbReference type="FunFam" id="3.30.160.60:FF:001704">
    <property type="entry name" value="C2H2 transcription factor, putative"/>
    <property type="match status" value="1"/>
</dbReference>
<evidence type="ECO:0000256" key="4">
    <source>
        <dbReference type="ARBA" id="ARBA00022771"/>
    </source>
</evidence>
<dbReference type="SMART" id="SM00355">
    <property type="entry name" value="ZnF_C2H2"/>
    <property type="match status" value="4"/>
</dbReference>
<dbReference type="PANTHER" id="PTHR14003:SF19">
    <property type="entry name" value="YY2 TRANSCRIPTION FACTOR"/>
    <property type="match status" value="1"/>
</dbReference>
<keyword evidence="3" id="KW-0677">Repeat</keyword>
<evidence type="ECO:0000256" key="7">
    <source>
        <dbReference type="ARBA" id="ARBA00023159"/>
    </source>
</evidence>
<dbReference type="PANTHER" id="PTHR14003">
    <property type="entry name" value="TRANSCRIPTIONAL REPRESSOR PROTEIN YY"/>
    <property type="match status" value="1"/>
</dbReference>
<evidence type="ECO:0000256" key="2">
    <source>
        <dbReference type="ARBA" id="ARBA00022723"/>
    </source>
</evidence>
<evidence type="ECO:0000256" key="6">
    <source>
        <dbReference type="ARBA" id="ARBA00022969"/>
    </source>
</evidence>
<keyword evidence="11" id="KW-0472">Membrane</keyword>
<dbReference type="EMBL" id="LFMY01000008">
    <property type="protein sequence ID" value="OKL58934.1"/>
    <property type="molecule type" value="Genomic_DNA"/>
</dbReference>
<dbReference type="Gene3D" id="3.30.160.60">
    <property type="entry name" value="Classic Zinc Finger"/>
    <property type="match status" value="4"/>
</dbReference>
<keyword evidence="4 10" id="KW-0863">Zinc-finger</keyword>
<dbReference type="Proteomes" id="UP000214365">
    <property type="component" value="Unassembled WGS sequence"/>
</dbReference>
<keyword evidence="8" id="KW-0183">Conidiation</keyword>
<organism evidence="13 14">
    <name type="scientific">Talaromyces atroroseus</name>
    <dbReference type="NCBI Taxonomy" id="1441469"/>
    <lineage>
        <taxon>Eukaryota</taxon>
        <taxon>Fungi</taxon>
        <taxon>Dikarya</taxon>
        <taxon>Ascomycota</taxon>
        <taxon>Pezizomycotina</taxon>
        <taxon>Eurotiomycetes</taxon>
        <taxon>Eurotiomycetidae</taxon>
        <taxon>Eurotiales</taxon>
        <taxon>Trichocomaceae</taxon>
        <taxon>Talaromyces</taxon>
        <taxon>Talaromyces sect. Trachyspermi</taxon>
    </lineage>
</organism>
<sequence>MVEHHLVQIQGFSILDATSGILGTRNCSGFQSRKRKVVFTVIIMAKPITGCLITLAITVLEKTGFKARVITAAGKVATDPTSHSLKSPNFKDIFSLTAILTLGADKNFNCSVCGKAFARQATLERHERSHRGEKPFKCKECGKAFTDSSELKTHSRTHTGEKPFKCTFPGCDFQTGDSSNMSSHKLTHSGRRHKCTFPGCTKSFTRPDQLKRHLKTTHKLENSPFSTSPTFQVQCR</sequence>
<evidence type="ECO:0000256" key="11">
    <source>
        <dbReference type="SAM" id="Phobius"/>
    </source>
</evidence>
<evidence type="ECO:0000313" key="14">
    <source>
        <dbReference type="Proteomes" id="UP000214365"/>
    </source>
</evidence>
<comment type="caution">
    <text evidence="13">The sequence shown here is derived from an EMBL/GenBank/DDBJ whole genome shotgun (WGS) entry which is preliminary data.</text>
</comment>
<dbReference type="GO" id="GO:0000981">
    <property type="term" value="F:DNA-binding transcription factor activity, RNA polymerase II-specific"/>
    <property type="evidence" value="ECO:0007669"/>
    <property type="project" value="TreeGrafter"/>
</dbReference>
<keyword evidence="2" id="KW-0479">Metal-binding</keyword>
<keyword evidence="14" id="KW-1185">Reference proteome</keyword>
<dbReference type="GO" id="GO:0000785">
    <property type="term" value="C:chromatin"/>
    <property type="evidence" value="ECO:0007669"/>
    <property type="project" value="TreeGrafter"/>
</dbReference>
<keyword evidence="5" id="KW-0862">Zinc</keyword>
<dbReference type="AlphaFoldDB" id="A0A225AKV6"/>
<feature type="transmembrane region" description="Helical" evidence="11">
    <location>
        <begin position="37"/>
        <end position="60"/>
    </location>
</feature>
<dbReference type="GO" id="GO:0005667">
    <property type="term" value="C:transcription regulator complex"/>
    <property type="evidence" value="ECO:0007669"/>
    <property type="project" value="TreeGrafter"/>
</dbReference>
<evidence type="ECO:0000256" key="8">
    <source>
        <dbReference type="ARBA" id="ARBA00023321"/>
    </source>
</evidence>
<dbReference type="FunFam" id="3.30.160.60:FF:000432">
    <property type="entry name" value="zinc finger protein Gfi-1b isoform X1"/>
    <property type="match status" value="1"/>
</dbReference>
<dbReference type="InterPro" id="IPR036236">
    <property type="entry name" value="Znf_C2H2_sf"/>
</dbReference>
<evidence type="ECO:0000256" key="3">
    <source>
        <dbReference type="ARBA" id="ARBA00022737"/>
    </source>
</evidence>
<keyword evidence="11" id="KW-0812">Transmembrane</keyword>
<dbReference type="InterPro" id="IPR013087">
    <property type="entry name" value="Znf_C2H2_type"/>
</dbReference>
<dbReference type="PROSITE" id="PS50157">
    <property type="entry name" value="ZINC_FINGER_C2H2_2"/>
    <property type="match status" value="4"/>
</dbReference>
<dbReference type="GeneID" id="31005221"/>
<keyword evidence="11" id="KW-1133">Transmembrane helix</keyword>
<dbReference type="SUPFAM" id="SSF57667">
    <property type="entry name" value="beta-beta-alpha zinc fingers"/>
    <property type="match status" value="3"/>
</dbReference>
<evidence type="ECO:0000256" key="10">
    <source>
        <dbReference type="PROSITE-ProRule" id="PRU00042"/>
    </source>
</evidence>
<dbReference type="GO" id="GO:0030435">
    <property type="term" value="P:sporulation resulting in formation of a cellular spore"/>
    <property type="evidence" value="ECO:0007669"/>
    <property type="project" value="UniProtKB-KW"/>
</dbReference>
<feature type="domain" description="C2H2-type" evidence="12">
    <location>
        <begin position="164"/>
        <end position="193"/>
    </location>
</feature>
<feature type="domain" description="C2H2-type" evidence="12">
    <location>
        <begin position="193"/>
        <end position="223"/>
    </location>
</feature>
<dbReference type="GO" id="GO:0000978">
    <property type="term" value="F:RNA polymerase II cis-regulatory region sequence-specific DNA binding"/>
    <property type="evidence" value="ECO:0007669"/>
    <property type="project" value="TreeGrafter"/>
</dbReference>
<dbReference type="GO" id="GO:0048315">
    <property type="term" value="P:conidium formation"/>
    <property type="evidence" value="ECO:0007669"/>
    <property type="project" value="UniProtKB-KW"/>
</dbReference>
<proteinExistence type="predicted"/>
<evidence type="ECO:0000313" key="13">
    <source>
        <dbReference type="EMBL" id="OKL58934.1"/>
    </source>
</evidence>
<dbReference type="PROSITE" id="PS00028">
    <property type="entry name" value="ZINC_FINGER_C2H2_1"/>
    <property type="match status" value="3"/>
</dbReference>
<name>A0A225AKV6_TALAT</name>
<dbReference type="Pfam" id="PF00096">
    <property type="entry name" value="zf-C2H2"/>
    <property type="match status" value="3"/>
</dbReference>
<comment type="subcellular location">
    <subcellularLocation>
        <location evidence="1">Nucleus</location>
    </subcellularLocation>
</comment>
<dbReference type="STRING" id="1441469.A0A225AKV6"/>
<keyword evidence="7" id="KW-0010">Activator</keyword>
<protein>
    <recommendedName>
        <fullName evidence="9">C2H2 type master regulator of conidiophore development brlA</fullName>
    </recommendedName>
</protein>
<evidence type="ECO:0000259" key="12">
    <source>
        <dbReference type="PROSITE" id="PS50157"/>
    </source>
</evidence>
<dbReference type="RefSeq" id="XP_020119055.1">
    <property type="nucleotide sequence ID" value="XM_020268345.1"/>
</dbReference>
<dbReference type="GO" id="GO:0008270">
    <property type="term" value="F:zinc ion binding"/>
    <property type="evidence" value="ECO:0007669"/>
    <property type="project" value="UniProtKB-KW"/>
</dbReference>
<dbReference type="OrthoDB" id="3437960at2759"/>